<gene>
    <name evidence="2" type="ORF">SAMN02982922_2777</name>
</gene>
<proteinExistence type="predicted"/>
<dbReference type="EMBL" id="FXBL01000004">
    <property type="protein sequence ID" value="SMH42688.1"/>
    <property type="molecule type" value="Genomic_DNA"/>
</dbReference>
<feature type="compositionally biased region" description="Basic and acidic residues" evidence="1">
    <location>
        <begin position="38"/>
        <end position="54"/>
    </location>
</feature>
<dbReference type="OrthoDB" id="8454255at2"/>
<feature type="region of interest" description="Disordered" evidence="1">
    <location>
        <begin position="38"/>
        <end position="63"/>
    </location>
</feature>
<reference evidence="2 3" key="1">
    <citation type="submission" date="2017-04" db="EMBL/GenBank/DDBJ databases">
        <authorList>
            <person name="Afonso C.L."/>
            <person name="Miller P.J."/>
            <person name="Scott M.A."/>
            <person name="Spackman E."/>
            <person name="Goraichik I."/>
            <person name="Dimitrov K.M."/>
            <person name="Suarez D.L."/>
            <person name="Swayne D.E."/>
        </authorList>
    </citation>
    <scope>NUCLEOTIDE SEQUENCE [LARGE SCALE GENOMIC DNA]</scope>
    <source>
        <strain evidence="2 3">B5P</strain>
    </source>
</reference>
<sequence>MATILNFRPRESTISRPREGSGPAQVVFFTGVRYERTASGEARKAEAKGDDRKLGSQQATLPH</sequence>
<dbReference type="AlphaFoldDB" id="A0A1X7NWY3"/>
<name>A0A1X7NWY3_9HYPH</name>
<feature type="region of interest" description="Disordered" evidence="1">
    <location>
        <begin position="1"/>
        <end position="22"/>
    </location>
</feature>
<evidence type="ECO:0000313" key="3">
    <source>
        <dbReference type="Proteomes" id="UP000193083"/>
    </source>
</evidence>
<protein>
    <submittedName>
        <fullName evidence="2">Uncharacterized protein</fullName>
    </submittedName>
</protein>
<evidence type="ECO:0000313" key="2">
    <source>
        <dbReference type="EMBL" id="SMH42688.1"/>
    </source>
</evidence>
<keyword evidence="3" id="KW-1185">Reference proteome</keyword>
<organism evidence="2 3">
    <name type="scientific">Mesorhizobium australicum</name>
    <dbReference type="NCBI Taxonomy" id="536018"/>
    <lineage>
        <taxon>Bacteria</taxon>
        <taxon>Pseudomonadati</taxon>
        <taxon>Pseudomonadota</taxon>
        <taxon>Alphaproteobacteria</taxon>
        <taxon>Hyphomicrobiales</taxon>
        <taxon>Phyllobacteriaceae</taxon>
        <taxon>Mesorhizobium</taxon>
    </lineage>
</organism>
<evidence type="ECO:0000256" key="1">
    <source>
        <dbReference type="SAM" id="MobiDB-lite"/>
    </source>
</evidence>
<dbReference type="Proteomes" id="UP000193083">
    <property type="component" value="Unassembled WGS sequence"/>
</dbReference>
<dbReference type="RefSeq" id="WP_139832270.1">
    <property type="nucleotide sequence ID" value="NZ_FXBL01000004.1"/>
</dbReference>
<feature type="compositionally biased region" description="Basic and acidic residues" evidence="1">
    <location>
        <begin position="8"/>
        <end position="19"/>
    </location>
</feature>
<accession>A0A1X7NWY3</accession>